<accession>A0AAV2SPK1</accession>
<dbReference type="AlphaFoldDB" id="A0AAV2SPK1"/>
<proteinExistence type="predicted"/>
<dbReference type="EMBL" id="CAXKWB010101397">
    <property type="protein sequence ID" value="CAL4225421.1"/>
    <property type="molecule type" value="Genomic_DNA"/>
</dbReference>
<evidence type="ECO:0000256" key="1">
    <source>
        <dbReference type="SAM" id="Phobius"/>
    </source>
</evidence>
<keyword evidence="3" id="KW-1185">Reference proteome</keyword>
<feature type="transmembrane region" description="Helical" evidence="1">
    <location>
        <begin position="50"/>
        <end position="76"/>
    </location>
</feature>
<keyword evidence="1" id="KW-0472">Membrane</keyword>
<keyword evidence="1" id="KW-1133">Transmembrane helix</keyword>
<feature type="transmembrane region" description="Helical" evidence="1">
    <location>
        <begin position="82"/>
        <end position="104"/>
    </location>
</feature>
<name>A0AAV2SPK1_MEGNR</name>
<gene>
    <name evidence="2" type="ORF">MNOR_LOCUS39378</name>
</gene>
<protein>
    <submittedName>
        <fullName evidence="2">Uncharacterized protein</fullName>
    </submittedName>
</protein>
<comment type="caution">
    <text evidence="2">The sequence shown here is derived from an EMBL/GenBank/DDBJ whole genome shotgun (WGS) entry which is preliminary data.</text>
</comment>
<organism evidence="2 3">
    <name type="scientific">Meganyctiphanes norvegica</name>
    <name type="common">Northern krill</name>
    <name type="synonym">Thysanopoda norvegica</name>
    <dbReference type="NCBI Taxonomy" id="48144"/>
    <lineage>
        <taxon>Eukaryota</taxon>
        <taxon>Metazoa</taxon>
        <taxon>Ecdysozoa</taxon>
        <taxon>Arthropoda</taxon>
        <taxon>Crustacea</taxon>
        <taxon>Multicrustacea</taxon>
        <taxon>Malacostraca</taxon>
        <taxon>Eumalacostraca</taxon>
        <taxon>Eucarida</taxon>
        <taxon>Euphausiacea</taxon>
        <taxon>Euphausiidae</taxon>
        <taxon>Meganyctiphanes</taxon>
    </lineage>
</organism>
<dbReference type="Proteomes" id="UP001497623">
    <property type="component" value="Unassembled WGS sequence"/>
</dbReference>
<evidence type="ECO:0000313" key="3">
    <source>
        <dbReference type="Proteomes" id="UP001497623"/>
    </source>
</evidence>
<dbReference type="PANTHER" id="PTHR33426:SF30">
    <property type="match status" value="1"/>
</dbReference>
<reference evidence="2 3" key="1">
    <citation type="submission" date="2024-05" db="EMBL/GenBank/DDBJ databases">
        <authorList>
            <person name="Wallberg A."/>
        </authorList>
    </citation>
    <scope>NUCLEOTIDE SEQUENCE [LARGE SCALE GENOMIC DNA]</scope>
</reference>
<sequence length="119" mass="13849">MKLDLCQYINMLCTFPLTSVPFSRLLDIFKNGKFFQEKIHISKKVLQIPFVYIHMSFKMTTSLECFTTFAALIWSFPSVNPLMPFHMATSIESLVTMAALIWCFPSMNPHMDCKNFICF</sequence>
<feature type="non-terminal residue" evidence="2">
    <location>
        <position position="119"/>
    </location>
</feature>
<evidence type="ECO:0000313" key="2">
    <source>
        <dbReference type="EMBL" id="CAL4225421.1"/>
    </source>
</evidence>
<keyword evidence="1" id="KW-0812">Transmembrane</keyword>
<dbReference type="PANTHER" id="PTHR33426">
    <property type="entry name" value="C2H2-TYPE DOMAIN-CONTAINING PROTEIN"/>
    <property type="match status" value="1"/>
</dbReference>